<dbReference type="InterPro" id="IPR029058">
    <property type="entry name" value="AB_hydrolase_fold"/>
</dbReference>
<dbReference type="InterPro" id="IPR000073">
    <property type="entry name" value="AB_hydrolase_1"/>
</dbReference>
<feature type="domain" description="AB hydrolase-1" evidence="1">
    <location>
        <begin position="54"/>
        <end position="164"/>
    </location>
</feature>
<dbReference type="EMBL" id="QFOI01000097">
    <property type="protein sequence ID" value="PZP49732.1"/>
    <property type="molecule type" value="Genomic_DNA"/>
</dbReference>
<dbReference type="AlphaFoldDB" id="A0A2W5H251"/>
<dbReference type="Pfam" id="PF00561">
    <property type="entry name" value="Abhydrolase_1"/>
    <property type="match status" value="1"/>
</dbReference>
<organism evidence="2 3">
    <name type="scientific">Pseudopedobacter saltans</name>
    <dbReference type="NCBI Taxonomy" id="151895"/>
    <lineage>
        <taxon>Bacteria</taxon>
        <taxon>Pseudomonadati</taxon>
        <taxon>Bacteroidota</taxon>
        <taxon>Sphingobacteriia</taxon>
        <taxon>Sphingobacteriales</taxon>
        <taxon>Sphingobacteriaceae</taxon>
        <taxon>Pseudopedobacter</taxon>
    </lineage>
</organism>
<dbReference type="Proteomes" id="UP000249645">
    <property type="component" value="Unassembled WGS sequence"/>
</dbReference>
<keyword evidence="2" id="KW-0378">Hydrolase</keyword>
<comment type="caution">
    <text evidence="2">The sequence shown here is derived from an EMBL/GenBank/DDBJ whole genome shotgun (WGS) entry which is preliminary data.</text>
</comment>
<gene>
    <name evidence="2" type="ORF">DI598_07155</name>
</gene>
<dbReference type="SUPFAM" id="SSF53474">
    <property type="entry name" value="alpha/beta-Hydrolases"/>
    <property type="match status" value="1"/>
</dbReference>
<dbReference type="Gene3D" id="3.40.50.1820">
    <property type="entry name" value="alpha/beta hydrolase"/>
    <property type="match status" value="1"/>
</dbReference>
<dbReference type="GO" id="GO:0046503">
    <property type="term" value="P:glycerolipid catabolic process"/>
    <property type="evidence" value="ECO:0007669"/>
    <property type="project" value="TreeGrafter"/>
</dbReference>
<dbReference type="PANTHER" id="PTHR43433:SF5">
    <property type="entry name" value="AB HYDROLASE-1 DOMAIN-CONTAINING PROTEIN"/>
    <property type="match status" value="1"/>
</dbReference>
<protein>
    <submittedName>
        <fullName evidence="2">Alpha/beta hydrolase</fullName>
    </submittedName>
</protein>
<accession>A0A2W5H251</accession>
<sequence>MKIIFNMKIVLTFLSVLFTVNGFSQHIGKNTAAGKYYDIRGIKLYVETYGKGQPLVLLHGNGGNIASMSAIIPYFSKDYQVIAIDSRAQGKSVDNQDSLSFEMMADDVSALLDKMKISKADYIGWSDGGIIALIMALRHPQKVGKIAATGANIWPDSTAFAGNLWLDGKAYHDSVQYIPKKTIKDKNDWKLFQLDWLQPNISLEELHTIQKPTMIIAGDQDLIRLEHTITIFRNIPKAQLWIVPHSSHGTLQEQPKEFYETVNTFLKGKD</sequence>
<reference evidence="2 3" key="1">
    <citation type="submission" date="2017-11" db="EMBL/GenBank/DDBJ databases">
        <title>Infants hospitalized years apart are colonized by the same room-sourced microbial strains.</title>
        <authorList>
            <person name="Brooks B."/>
            <person name="Olm M.R."/>
            <person name="Firek B.A."/>
            <person name="Baker R."/>
            <person name="Thomas B.C."/>
            <person name="Morowitz M.J."/>
            <person name="Banfield J.F."/>
        </authorList>
    </citation>
    <scope>NUCLEOTIDE SEQUENCE [LARGE SCALE GENOMIC DNA]</scope>
    <source>
        <strain evidence="2">S2_009_000_R2_76</strain>
    </source>
</reference>
<evidence type="ECO:0000259" key="1">
    <source>
        <dbReference type="Pfam" id="PF00561"/>
    </source>
</evidence>
<evidence type="ECO:0000313" key="2">
    <source>
        <dbReference type="EMBL" id="PZP49732.1"/>
    </source>
</evidence>
<dbReference type="PANTHER" id="PTHR43433">
    <property type="entry name" value="HYDROLASE, ALPHA/BETA FOLD FAMILY PROTEIN"/>
    <property type="match status" value="1"/>
</dbReference>
<dbReference type="InterPro" id="IPR050471">
    <property type="entry name" value="AB_hydrolase"/>
</dbReference>
<name>A0A2W5H251_9SPHI</name>
<evidence type="ECO:0000313" key="3">
    <source>
        <dbReference type="Proteomes" id="UP000249645"/>
    </source>
</evidence>
<proteinExistence type="predicted"/>
<dbReference type="GO" id="GO:0004806">
    <property type="term" value="F:triacylglycerol lipase activity"/>
    <property type="evidence" value="ECO:0007669"/>
    <property type="project" value="TreeGrafter"/>
</dbReference>